<dbReference type="Proteomes" id="UP001489004">
    <property type="component" value="Unassembled WGS sequence"/>
</dbReference>
<feature type="chain" id="PRO_5043576029" description="Expansin-like EG45 domain-containing protein" evidence="2">
    <location>
        <begin position="26"/>
        <end position="286"/>
    </location>
</feature>
<dbReference type="Gene3D" id="2.60.40.760">
    <property type="entry name" value="Expansin, cellulose-binding-like domain"/>
    <property type="match status" value="1"/>
</dbReference>
<keyword evidence="4" id="KW-1185">Reference proteome</keyword>
<sequence>MQRKRCPKVLDGALVVVATLSLASSQPYVNYFGSQFAGEATYYDTQVGAGHCSFQFSDAPSLQWTQGLTGPRFVGLNRPQYYDDSGACAACGMCIAMYGEQSNLECTTCGDRAYAVPPSVQYLIVSDECPECETGSLDQAAKGDGRWNIHWHPVQCDVQDTTFHYAFQGSNDYYIKLTVTNTRVPAAEMRIRVNGSPTYSSMQKTADNYFVLFSAIPVQLPADVEVTSVFGDIVLDTVAATSPTSPPVIGKSNATAHAEWACESVYQRVLATKVWGKSFLFRTCVR</sequence>
<organism evidence="3 4">
    <name type="scientific">[Myrmecia] bisecta</name>
    <dbReference type="NCBI Taxonomy" id="41462"/>
    <lineage>
        <taxon>Eukaryota</taxon>
        <taxon>Viridiplantae</taxon>
        <taxon>Chlorophyta</taxon>
        <taxon>core chlorophytes</taxon>
        <taxon>Trebouxiophyceae</taxon>
        <taxon>Trebouxiales</taxon>
        <taxon>Trebouxiaceae</taxon>
        <taxon>Myrmecia</taxon>
    </lineage>
</organism>
<dbReference type="PANTHER" id="PTHR31836:SF21">
    <property type="entry name" value="EXPANSIN-LIKE PROTEIN 7"/>
    <property type="match status" value="1"/>
</dbReference>
<feature type="signal peptide" evidence="2">
    <location>
        <begin position="1"/>
        <end position="25"/>
    </location>
</feature>
<proteinExistence type="predicted"/>
<keyword evidence="1 2" id="KW-0732">Signal</keyword>
<evidence type="ECO:0000256" key="2">
    <source>
        <dbReference type="SAM" id="SignalP"/>
    </source>
</evidence>
<dbReference type="Gene3D" id="2.40.40.10">
    <property type="entry name" value="RlpA-like domain"/>
    <property type="match status" value="1"/>
</dbReference>
<dbReference type="AlphaFoldDB" id="A0AAW1PQ47"/>
<dbReference type="InterPro" id="IPR051477">
    <property type="entry name" value="Expansin_CellWall"/>
</dbReference>
<dbReference type="InterPro" id="IPR036908">
    <property type="entry name" value="RlpA-like_sf"/>
</dbReference>
<evidence type="ECO:0000313" key="3">
    <source>
        <dbReference type="EMBL" id="KAK9811764.1"/>
    </source>
</evidence>
<dbReference type="InterPro" id="IPR036749">
    <property type="entry name" value="Expansin_CBD_sf"/>
</dbReference>
<reference evidence="3 4" key="1">
    <citation type="journal article" date="2024" name="Nat. Commun.">
        <title>Phylogenomics reveals the evolutionary origins of lichenization in chlorophyte algae.</title>
        <authorList>
            <person name="Puginier C."/>
            <person name="Libourel C."/>
            <person name="Otte J."/>
            <person name="Skaloud P."/>
            <person name="Haon M."/>
            <person name="Grisel S."/>
            <person name="Petersen M."/>
            <person name="Berrin J.G."/>
            <person name="Delaux P.M."/>
            <person name="Dal Grande F."/>
            <person name="Keller J."/>
        </authorList>
    </citation>
    <scope>NUCLEOTIDE SEQUENCE [LARGE SCALE GENOMIC DNA]</scope>
    <source>
        <strain evidence="3 4">SAG 2043</strain>
    </source>
</reference>
<accession>A0AAW1PQ47</accession>
<dbReference type="SUPFAM" id="SSF50685">
    <property type="entry name" value="Barwin-like endoglucanases"/>
    <property type="match status" value="1"/>
</dbReference>
<gene>
    <name evidence="3" type="ORF">WJX72_009676</name>
</gene>
<dbReference type="PANTHER" id="PTHR31836">
    <property type="match status" value="1"/>
</dbReference>
<dbReference type="SUPFAM" id="SSF49590">
    <property type="entry name" value="PHL pollen allergen"/>
    <property type="match status" value="1"/>
</dbReference>
<evidence type="ECO:0008006" key="5">
    <source>
        <dbReference type="Google" id="ProtNLM"/>
    </source>
</evidence>
<name>A0AAW1PQ47_9CHLO</name>
<dbReference type="EMBL" id="JALJOR010000009">
    <property type="protein sequence ID" value="KAK9811764.1"/>
    <property type="molecule type" value="Genomic_DNA"/>
</dbReference>
<comment type="caution">
    <text evidence="3">The sequence shown here is derived from an EMBL/GenBank/DDBJ whole genome shotgun (WGS) entry which is preliminary data.</text>
</comment>
<evidence type="ECO:0000256" key="1">
    <source>
        <dbReference type="ARBA" id="ARBA00022729"/>
    </source>
</evidence>
<protein>
    <recommendedName>
        <fullName evidence="5">Expansin-like EG45 domain-containing protein</fullName>
    </recommendedName>
</protein>
<evidence type="ECO:0000313" key="4">
    <source>
        <dbReference type="Proteomes" id="UP001489004"/>
    </source>
</evidence>